<evidence type="ECO:0000256" key="1">
    <source>
        <dbReference type="ARBA" id="ARBA00023157"/>
    </source>
</evidence>
<keyword evidence="2" id="KW-0720">Serine protease</keyword>
<sequence length="274" mass="29807">MKTLAAFPLLVTFALAEQFSFSVDNRIANGIVAHPNQFPYQVGLLIVKKMEPYDFEATSWCGGSLISDEVVLTAAHCLDKALRAGVFLGAHDITKPDEPGRMIIKIEPKHMVVNEDYDRVTAENDIALIRLPVKVPLSATLQTISMPRFSSRGKNYEGLGGVISGWGKMGDTGQQSPVLRYANRKIMKDRLCKFYFYGFASSQICVDGGDLTSACPGDSGGPLVITESNGEKTLIGLTSYGRIEGCQKGFPSVYTKIANFLGWIAANSNVNIRA</sequence>
<dbReference type="GO" id="GO:0004252">
    <property type="term" value="F:serine-type endopeptidase activity"/>
    <property type="evidence" value="ECO:0007669"/>
    <property type="project" value="InterPro"/>
</dbReference>
<dbReference type="InterPro" id="IPR001254">
    <property type="entry name" value="Trypsin_dom"/>
</dbReference>
<dbReference type="EMBL" id="MK075161">
    <property type="protein sequence ID" value="AYV99564.1"/>
    <property type="molecule type" value="mRNA"/>
</dbReference>
<evidence type="ECO:0000256" key="2">
    <source>
        <dbReference type="RuleBase" id="RU363034"/>
    </source>
</evidence>
<accession>A0A3G5BIF9</accession>
<dbReference type="InterPro" id="IPR033116">
    <property type="entry name" value="TRYPSIN_SER"/>
</dbReference>
<dbReference type="SUPFAM" id="SSF50494">
    <property type="entry name" value="Trypsin-like serine proteases"/>
    <property type="match status" value="1"/>
</dbReference>
<feature type="signal peptide" evidence="3">
    <location>
        <begin position="1"/>
        <end position="16"/>
    </location>
</feature>
<dbReference type="PANTHER" id="PTHR24258:SF136">
    <property type="entry name" value="GH06673P-RELATED"/>
    <property type="match status" value="1"/>
</dbReference>
<evidence type="ECO:0000313" key="5">
    <source>
        <dbReference type="EMBL" id="AYV99564.1"/>
    </source>
</evidence>
<feature type="domain" description="Peptidase S1" evidence="4">
    <location>
        <begin position="27"/>
        <end position="269"/>
    </location>
</feature>
<dbReference type="CDD" id="cd00190">
    <property type="entry name" value="Tryp_SPc"/>
    <property type="match status" value="1"/>
</dbReference>
<evidence type="ECO:0000259" key="4">
    <source>
        <dbReference type="PROSITE" id="PS50240"/>
    </source>
</evidence>
<dbReference type="Gene3D" id="2.40.10.10">
    <property type="entry name" value="Trypsin-like serine proteases"/>
    <property type="match status" value="1"/>
</dbReference>
<dbReference type="FunFam" id="2.40.10.10:FF:000068">
    <property type="entry name" value="transmembrane protease serine 2"/>
    <property type="match status" value="1"/>
</dbReference>
<dbReference type="PRINTS" id="PR00722">
    <property type="entry name" value="CHYMOTRYPSIN"/>
</dbReference>
<organism evidence="5">
    <name type="scientific">Dolopus genitalis</name>
    <name type="common">Giant Australian assassin fly</name>
    <name type="synonym">Asilus genitalis</name>
    <dbReference type="NCBI Taxonomy" id="2488630"/>
    <lineage>
        <taxon>Eukaryota</taxon>
        <taxon>Metazoa</taxon>
        <taxon>Ecdysozoa</taxon>
        <taxon>Arthropoda</taxon>
        <taxon>Hexapoda</taxon>
        <taxon>Insecta</taxon>
        <taxon>Pterygota</taxon>
        <taxon>Neoptera</taxon>
        <taxon>Endopterygota</taxon>
        <taxon>Diptera</taxon>
        <taxon>Brachycera</taxon>
        <taxon>Muscomorpha</taxon>
        <taxon>Asiloidea</taxon>
        <taxon>Asilidae</taxon>
        <taxon>Asilinae</taxon>
        <taxon>Dolopus</taxon>
    </lineage>
</organism>
<dbReference type="PROSITE" id="PS00135">
    <property type="entry name" value="TRYPSIN_SER"/>
    <property type="match status" value="1"/>
</dbReference>
<keyword evidence="2" id="KW-0645">Protease</keyword>
<dbReference type="PROSITE" id="PS50240">
    <property type="entry name" value="TRYPSIN_DOM"/>
    <property type="match status" value="1"/>
</dbReference>
<feature type="chain" id="PRO_5018180046" evidence="3">
    <location>
        <begin position="17"/>
        <end position="274"/>
    </location>
</feature>
<dbReference type="InterPro" id="IPR009003">
    <property type="entry name" value="Peptidase_S1_PA"/>
</dbReference>
<protein>
    <submittedName>
        <fullName evidence="5">Venom polypeptide</fullName>
    </submittedName>
</protein>
<dbReference type="PANTHER" id="PTHR24258">
    <property type="entry name" value="SERINE PROTEASE-RELATED"/>
    <property type="match status" value="1"/>
</dbReference>
<dbReference type="InterPro" id="IPR043504">
    <property type="entry name" value="Peptidase_S1_PA_chymotrypsin"/>
</dbReference>
<evidence type="ECO:0000256" key="3">
    <source>
        <dbReference type="SAM" id="SignalP"/>
    </source>
</evidence>
<reference evidence="5" key="1">
    <citation type="journal article" date="2018" name="Toxins">
        <title>Buzz kill: function and proteomic composition of venom from the giant assassin fly Dolopus genitalis (Diptera: Asilidae).</title>
        <authorList>
            <person name="Walker A.A."/>
            <person name="Dobson J."/>
            <person name="Jin J."/>
            <person name="Robinson S.D."/>
            <person name="Herzig V."/>
            <person name="Vetter I."/>
            <person name="King G.F."/>
            <person name="Fry B.G."/>
        </authorList>
    </citation>
    <scope>NUCLEOTIDE SEQUENCE</scope>
    <source>
        <strain evidence="5">Dg43</strain>
        <tissue evidence="5">Venom/thoracic glands</tissue>
    </source>
</reference>
<dbReference type="InterPro" id="IPR001314">
    <property type="entry name" value="Peptidase_S1A"/>
</dbReference>
<keyword evidence="1" id="KW-1015">Disulfide bond</keyword>
<proteinExistence type="evidence at transcript level"/>
<name>A0A3G5BIF9_DOLGE</name>
<dbReference type="PROSITE" id="PS00134">
    <property type="entry name" value="TRYPSIN_HIS"/>
    <property type="match status" value="1"/>
</dbReference>
<dbReference type="Pfam" id="PF00089">
    <property type="entry name" value="Trypsin"/>
    <property type="match status" value="1"/>
</dbReference>
<keyword evidence="2" id="KW-0378">Hydrolase</keyword>
<dbReference type="InterPro" id="IPR018114">
    <property type="entry name" value="TRYPSIN_HIS"/>
</dbReference>
<dbReference type="GO" id="GO:0006508">
    <property type="term" value="P:proteolysis"/>
    <property type="evidence" value="ECO:0007669"/>
    <property type="project" value="UniProtKB-KW"/>
</dbReference>
<keyword evidence="3" id="KW-0732">Signal</keyword>
<dbReference type="AlphaFoldDB" id="A0A3G5BIF9"/>
<dbReference type="SMART" id="SM00020">
    <property type="entry name" value="Tryp_SPc"/>
    <property type="match status" value="1"/>
</dbReference>